<comment type="caution">
    <text evidence="1">The sequence shown here is derived from an EMBL/GenBank/DDBJ whole genome shotgun (WGS) entry which is preliminary data.</text>
</comment>
<proteinExistence type="predicted"/>
<sequence>MIPISYGDVVIDLMKHGFTETYTTWIYHSKSEVTQGVDVAEHHFDDEYLRNLSTVYNHGIQDNYGDSGYFLETRGTNKRKHVEIMKLTKVSASDKLESFRASQ</sequence>
<reference evidence="1 2" key="1">
    <citation type="journal article" date="2020" name="IScience">
        <title>Genome Sequencing of the Endangered Kingdonia uniflora (Circaeasteraceae, Ranunculales) Reveals Potential Mechanisms of Evolutionary Specialization.</title>
        <authorList>
            <person name="Sun Y."/>
            <person name="Deng T."/>
            <person name="Zhang A."/>
            <person name="Moore M.J."/>
            <person name="Landis J.B."/>
            <person name="Lin N."/>
            <person name="Zhang H."/>
            <person name="Zhang X."/>
            <person name="Huang J."/>
            <person name="Zhang X."/>
            <person name="Sun H."/>
            <person name="Wang H."/>
        </authorList>
    </citation>
    <scope>NUCLEOTIDE SEQUENCE [LARGE SCALE GENOMIC DNA]</scope>
    <source>
        <strain evidence="1">TB1705</strain>
        <tissue evidence="1">Leaf</tissue>
    </source>
</reference>
<organism evidence="1 2">
    <name type="scientific">Kingdonia uniflora</name>
    <dbReference type="NCBI Taxonomy" id="39325"/>
    <lineage>
        <taxon>Eukaryota</taxon>
        <taxon>Viridiplantae</taxon>
        <taxon>Streptophyta</taxon>
        <taxon>Embryophyta</taxon>
        <taxon>Tracheophyta</taxon>
        <taxon>Spermatophyta</taxon>
        <taxon>Magnoliopsida</taxon>
        <taxon>Ranunculales</taxon>
        <taxon>Circaeasteraceae</taxon>
        <taxon>Kingdonia</taxon>
    </lineage>
</organism>
<dbReference type="OrthoDB" id="1989922at2759"/>
<accession>A0A7J7L4V4</accession>
<dbReference type="EMBL" id="JACGCM010002647">
    <property type="protein sequence ID" value="KAF6137588.1"/>
    <property type="molecule type" value="Genomic_DNA"/>
</dbReference>
<protein>
    <submittedName>
        <fullName evidence="1">Uncharacterized protein</fullName>
    </submittedName>
</protein>
<name>A0A7J7L4V4_9MAGN</name>
<evidence type="ECO:0000313" key="1">
    <source>
        <dbReference type="EMBL" id="KAF6137588.1"/>
    </source>
</evidence>
<dbReference type="AlphaFoldDB" id="A0A7J7L4V4"/>
<dbReference type="Proteomes" id="UP000541444">
    <property type="component" value="Unassembled WGS sequence"/>
</dbReference>
<gene>
    <name evidence="1" type="ORF">GIB67_031867</name>
</gene>
<keyword evidence="2" id="KW-1185">Reference proteome</keyword>
<evidence type="ECO:0000313" key="2">
    <source>
        <dbReference type="Proteomes" id="UP000541444"/>
    </source>
</evidence>